<dbReference type="PANTHER" id="PTHR13887">
    <property type="entry name" value="GLUTATHIONE S-TRANSFERASE KAPPA"/>
    <property type="match status" value="1"/>
</dbReference>
<name>A0A0F6U7N7_PSEAI</name>
<sequence length="234" mass="25035">MNDLTLHYLYDPLCGWCYGASPLLAAAREVTGLDVRLHGGGMMTDANRQPVGAGLRHYVMPHDLRIAQLTGQPFGKDYFDGLLRDTSAVFDSAPPTAAVLAAEALDGLGAAMLARIQRAHYVEGRRIAERPVLLELGAELGLGEGFAEAFDACSGEPLRAHFADSRRLMNRLGAAGFPTFALERDGRLQVLDTGRYLGQPDDWRALLETRLRLAGGSDAVGGAAAPLCRIDGCA</sequence>
<dbReference type="Proteomes" id="UP000045039">
    <property type="component" value="Unassembled WGS sequence"/>
</dbReference>
<dbReference type="EMBL" id="NSNE01000019">
    <property type="protein sequence ID" value="RPM08658.1"/>
    <property type="molecule type" value="Genomic_DNA"/>
</dbReference>
<dbReference type="Pfam" id="PF01323">
    <property type="entry name" value="DSBA"/>
    <property type="match status" value="1"/>
</dbReference>
<reference evidence="3 5" key="4">
    <citation type="submission" date="2019-01" db="EMBL/GenBank/DDBJ databases">
        <title>The Pseudomonas aeruginosa pan-genome provides new insights on its population structure, horizontal gene transfer and pathogenicity.</title>
        <authorList>
            <person name="Freschi L."/>
            <person name="Vincent A.T."/>
            <person name="Jeukens J."/>
            <person name="Emond-Rheault J.-G."/>
            <person name="Kukavica-Ibrulj I."/>
            <person name="Dupont M.-J."/>
            <person name="Charette S.J."/>
            <person name="Boyle B."/>
            <person name="Levesque R.C."/>
        </authorList>
    </citation>
    <scope>NUCLEOTIDE SEQUENCE [LARGE SCALE GENOMIC DNA]</scope>
    <source>
        <strain evidence="3 5">PA-W36</strain>
    </source>
</reference>
<dbReference type="InterPro" id="IPR001853">
    <property type="entry name" value="DSBA-like_thioredoxin_dom"/>
</dbReference>
<reference evidence="2" key="1">
    <citation type="submission" date="2015-06" db="EMBL/GenBank/DDBJ databases">
        <authorList>
            <person name="Radhakrishnan R."/>
            <person name="Underwood A."/>
            <person name="Al-Shahib A."/>
        </authorList>
    </citation>
    <scope>NUCLEOTIDE SEQUENCE</scope>
    <source>
        <strain evidence="2">P19_London_7_VIM_2_05_10</strain>
    </source>
</reference>
<evidence type="ECO:0000313" key="2">
    <source>
        <dbReference type="EMBL" id="CRP98279.1"/>
    </source>
</evidence>
<dbReference type="InterPro" id="IPR036249">
    <property type="entry name" value="Thioredoxin-like_sf"/>
</dbReference>
<protein>
    <submittedName>
        <fullName evidence="2">DSBA-like thioredoxin domain protein</fullName>
    </submittedName>
    <submittedName>
        <fullName evidence="3">DsbA family protein</fullName>
    </submittedName>
</protein>
<dbReference type="CDD" id="cd03025">
    <property type="entry name" value="DsbA_FrnE_like"/>
    <property type="match status" value="1"/>
</dbReference>
<dbReference type="AlphaFoldDB" id="A0A0F6U7N7"/>
<evidence type="ECO:0000313" key="5">
    <source>
        <dbReference type="Proteomes" id="UP000284767"/>
    </source>
</evidence>
<dbReference type="Gene3D" id="3.40.30.10">
    <property type="entry name" value="Glutaredoxin"/>
    <property type="match status" value="1"/>
</dbReference>
<dbReference type="PANTHER" id="PTHR13887:SF51">
    <property type="entry name" value="DSBA FAMILY PROTEIN"/>
    <property type="match status" value="1"/>
</dbReference>
<evidence type="ECO:0000313" key="3">
    <source>
        <dbReference type="EMBL" id="RPM08658.1"/>
    </source>
</evidence>
<dbReference type="SUPFAM" id="SSF52833">
    <property type="entry name" value="Thioredoxin-like"/>
    <property type="match status" value="1"/>
</dbReference>
<accession>A0A0F6U7N7</accession>
<dbReference type="EMBL" id="CVVU01000259">
    <property type="protein sequence ID" value="CRP98279.1"/>
    <property type="molecule type" value="Genomic_DNA"/>
</dbReference>
<evidence type="ECO:0000259" key="1">
    <source>
        <dbReference type="Pfam" id="PF01323"/>
    </source>
</evidence>
<feature type="domain" description="DSBA-like thioredoxin" evidence="1">
    <location>
        <begin position="10"/>
        <end position="189"/>
    </location>
</feature>
<evidence type="ECO:0000313" key="4">
    <source>
        <dbReference type="Proteomes" id="UP000045039"/>
    </source>
</evidence>
<organism evidence="3 5">
    <name type="scientific">Pseudomonas aeruginosa</name>
    <dbReference type="NCBI Taxonomy" id="287"/>
    <lineage>
        <taxon>Bacteria</taxon>
        <taxon>Pseudomonadati</taxon>
        <taxon>Pseudomonadota</taxon>
        <taxon>Gammaproteobacteria</taxon>
        <taxon>Pseudomonadales</taxon>
        <taxon>Pseudomonadaceae</taxon>
        <taxon>Pseudomonas</taxon>
    </lineage>
</organism>
<dbReference type="RefSeq" id="WP_015647792.1">
    <property type="nucleotide sequence ID" value="NZ_CAADLR010000213.1"/>
</dbReference>
<gene>
    <name evidence="3" type="ORF">IPC1295_26330</name>
    <name evidence="2" type="ORF">PAERUG_P19_London_7_VIM_2_05_10_06252</name>
</gene>
<reference evidence="4" key="2">
    <citation type="submission" date="2015-06" db="EMBL/GenBank/DDBJ databases">
        <authorList>
            <person name="Radhakrishnan Rajesh"/>
            <person name="Underwood Anthony"/>
            <person name="Al-Shahib Ali"/>
        </authorList>
    </citation>
    <scope>NUCLEOTIDE SEQUENCE [LARGE SCALE GENOMIC DNA]</scope>
    <source>
        <strain evidence="4">P19_London_7_VIM_2_05_10</strain>
    </source>
</reference>
<reference evidence="3 5" key="3">
    <citation type="submission" date="2017-08" db="EMBL/GenBank/DDBJ databases">
        <authorList>
            <person name="Feschi L."/>
            <person name="Jeukens J."/>
            <person name="Emond-Rheault J.-G."/>
            <person name="Kukavica-Ibrulj I."/>
            <person name="Boyle B."/>
            <person name="Levesque R.C."/>
        </authorList>
    </citation>
    <scope>NUCLEOTIDE SEQUENCE [LARGE SCALE GENOMIC DNA]</scope>
    <source>
        <strain evidence="3 5">PA-W36</strain>
    </source>
</reference>
<proteinExistence type="predicted"/>
<dbReference type="Proteomes" id="UP000284767">
    <property type="component" value="Unassembled WGS sequence"/>
</dbReference>
<comment type="caution">
    <text evidence="3">The sequence shown here is derived from an EMBL/GenBank/DDBJ whole genome shotgun (WGS) entry which is preliminary data.</text>
</comment>
<dbReference type="GO" id="GO:0016491">
    <property type="term" value="F:oxidoreductase activity"/>
    <property type="evidence" value="ECO:0007669"/>
    <property type="project" value="InterPro"/>
</dbReference>